<accession>A0A3S4ZBQ0</accession>
<name>A0A3S4ZBQ0_9PLAT</name>
<dbReference type="OrthoDB" id="73788at2759"/>
<evidence type="ECO:0000313" key="1">
    <source>
        <dbReference type="EMBL" id="VEL07477.1"/>
    </source>
</evidence>
<dbReference type="AlphaFoldDB" id="A0A3S4ZBQ0"/>
<protein>
    <recommendedName>
        <fullName evidence="3">BSD domain-containing protein</fullName>
    </recommendedName>
</protein>
<keyword evidence="2" id="KW-1185">Reference proteome</keyword>
<dbReference type="EMBL" id="CAAALY010001837">
    <property type="protein sequence ID" value="VEL07477.1"/>
    <property type="molecule type" value="Genomic_DNA"/>
</dbReference>
<organism evidence="1 2">
    <name type="scientific">Protopolystoma xenopodis</name>
    <dbReference type="NCBI Taxonomy" id="117903"/>
    <lineage>
        <taxon>Eukaryota</taxon>
        <taxon>Metazoa</taxon>
        <taxon>Spiralia</taxon>
        <taxon>Lophotrochozoa</taxon>
        <taxon>Platyhelminthes</taxon>
        <taxon>Monogenea</taxon>
        <taxon>Polyopisthocotylea</taxon>
        <taxon>Polystomatidea</taxon>
        <taxon>Polystomatidae</taxon>
        <taxon>Protopolystoma</taxon>
    </lineage>
</organism>
<reference evidence="1" key="1">
    <citation type="submission" date="2018-11" db="EMBL/GenBank/DDBJ databases">
        <authorList>
            <consortium name="Pathogen Informatics"/>
        </authorList>
    </citation>
    <scope>NUCLEOTIDE SEQUENCE</scope>
</reference>
<gene>
    <name evidence="1" type="ORF">PXEA_LOCUS917</name>
</gene>
<proteinExistence type="predicted"/>
<sequence length="364" mass="38498">MTDGDFWSRYYYRVWLLDVTEARRRQIALRVAGNAGVCETADHHPDAVVSSASSSTPAASKSLAVAAFPPTVQTRHLAQISATSAANPICNEVSSVSTAMSVVALVGNTTPVEVDNLATQVLSRASANASATLRMVSDWGDEDFSDNEDENTMADSASAGPGRLEEGEEIMLEDNFDSRIEKANKASQPLYILWFQQNASLNLTSAVSDTLPLSTASSSSVHRIDSGNNTLITPSSACEFASSVQSSLVLVNRLGEADDAVLMTSAPDPVSFSTSASVSAPVSAAASIRTDEDFEEVAREEGQAEGLADSEVELIGDQGETVARHGHLTNKGDDDDSFAVPTPRLKFLVGVLFTSLEEANGRDS</sequence>
<evidence type="ECO:0000313" key="2">
    <source>
        <dbReference type="Proteomes" id="UP000784294"/>
    </source>
</evidence>
<dbReference type="Proteomes" id="UP000784294">
    <property type="component" value="Unassembled WGS sequence"/>
</dbReference>
<comment type="caution">
    <text evidence="1">The sequence shown here is derived from an EMBL/GenBank/DDBJ whole genome shotgun (WGS) entry which is preliminary data.</text>
</comment>
<evidence type="ECO:0008006" key="3">
    <source>
        <dbReference type="Google" id="ProtNLM"/>
    </source>
</evidence>